<evidence type="ECO:0000256" key="2">
    <source>
        <dbReference type="ARBA" id="ARBA00023015"/>
    </source>
</evidence>
<dbReference type="GO" id="GO:0003700">
    <property type="term" value="F:DNA-binding transcription factor activity"/>
    <property type="evidence" value="ECO:0007669"/>
    <property type="project" value="InterPro"/>
</dbReference>
<dbReference type="PANTHER" id="PTHR30579">
    <property type="entry name" value="TRANSCRIPTIONAL REGULATOR"/>
    <property type="match status" value="1"/>
</dbReference>
<dbReference type="Gene3D" id="3.40.190.10">
    <property type="entry name" value="Periplasmic binding protein-like II"/>
    <property type="match status" value="2"/>
</dbReference>
<evidence type="ECO:0000259" key="5">
    <source>
        <dbReference type="PROSITE" id="PS50931"/>
    </source>
</evidence>
<proteinExistence type="inferred from homology"/>
<dbReference type="Pfam" id="PF00126">
    <property type="entry name" value="HTH_1"/>
    <property type="match status" value="1"/>
</dbReference>
<evidence type="ECO:0000313" key="6">
    <source>
        <dbReference type="EMBL" id="SMC11767.1"/>
    </source>
</evidence>
<feature type="domain" description="HTH lysR-type" evidence="5">
    <location>
        <begin position="4"/>
        <end position="61"/>
    </location>
</feature>
<dbReference type="GO" id="GO:0003677">
    <property type="term" value="F:DNA binding"/>
    <property type="evidence" value="ECO:0007669"/>
    <property type="project" value="UniProtKB-KW"/>
</dbReference>
<dbReference type="Pfam" id="PF03466">
    <property type="entry name" value="LysR_substrate"/>
    <property type="match status" value="1"/>
</dbReference>
<dbReference type="OrthoDB" id="9803735at2"/>
<name>A0A1X7BQ72_9RHOB</name>
<dbReference type="Gene3D" id="1.10.10.10">
    <property type="entry name" value="Winged helix-like DNA-binding domain superfamily/Winged helix DNA-binding domain"/>
    <property type="match status" value="1"/>
</dbReference>
<organism evidence="6 7">
    <name type="scientific">Roseovarius aestuarii</name>
    <dbReference type="NCBI Taxonomy" id="475083"/>
    <lineage>
        <taxon>Bacteria</taxon>
        <taxon>Pseudomonadati</taxon>
        <taxon>Pseudomonadota</taxon>
        <taxon>Alphaproteobacteria</taxon>
        <taxon>Rhodobacterales</taxon>
        <taxon>Roseobacteraceae</taxon>
        <taxon>Roseovarius</taxon>
    </lineage>
</organism>
<dbReference type="InterPro" id="IPR005119">
    <property type="entry name" value="LysR_subst-bd"/>
</dbReference>
<evidence type="ECO:0000313" key="7">
    <source>
        <dbReference type="Proteomes" id="UP000193224"/>
    </source>
</evidence>
<dbReference type="PANTHER" id="PTHR30579:SF7">
    <property type="entry name" value="HTH-TYPE TRANSCRIPTIONAL REGULATOR LRHA-RELATED"/>
    <property type="match status" value="1"/>
</dbReference>
<dbReference type="AlphaFoldDB" id="A0A1X7BQ72"/>
<reference evidence="6 7" key="1">
    <citation type="submission" date="2017-03" db="EMBL/GenBank/DDBJ databases">
        <authorList>
            <person name="Afonso C.L."/>
            <person name="Miller P.J."/>
            <person name="Scott M.A."/>
            <person name="Spackman E."/>
            <person name="Goraichik I."/>
            <person name="Dimitrov K.M."/>
            <person name="Suarez D.L."/>
            <person name="Swayne D.E."/>
        </authorList>
    </citation>
    <scope>NUCLEOTIDE SEQUENCE [LARGE SCALE GENOMIC DNA]</scope>
    <source>
        <strain evidence="6 7">CECT 7745</strain>
    </source>
</reference>
<dbReference type="InterPro" id="IPR000847">
    <property type="entry name" value="LysR_HTH_N"/>
</dbReference>
<sequence>MDRLESDLLRTFLAVAETGSMTLGAARILRTQSAASLQIKRLEETLGQPVFQRHGRGVTLTPVGERLVPIARQVTAALDTTLRQLTADAMTGKMRLGVPDDHSHDTLAPIIAEFAQSHPSVELEVICDLSARFPGMLESGRLDLAVYEVLAPPDPSAVLWRDQTHWVTSRHHDLLAQSPLPVALFDRDCWWRDAARDALNDMNRPYRVIYSSQSVQGITAAVEAGVAVALLGSGALNDRIVPLGPDRGFPKMPGSNLILDRSGPDTPARQSIEATIRKAFKQRRNHAVR</sequence>
<dbReference type="InterPro" id="IPR050176">
    <property type="entry name" value="LTTR"/>
</dbReference>
<keyword evidence="4" id="KW-0804">Transcription</keyword>
<dbReference type="EMBL" id="FWXB01000004">
    <property type="protein sequence ID" value="SMC11767.1"/>
    <property type="molecule type" value="Genomic_DNA"/>
</dbReference>
<keyword evidence="2" id="KW-0805">Transcription regulation</keyword>
<protein>
    <submittedName>
        <fullName evidence="6">HTH-type transcriptional regulator CynR</fullName>
    </submittedName>
</protein>
<evidence type="ECO:0000256" key="4">
    <source>
        <dbReference type="ARBA" id="ARBA00023163"/>
    </source>
</evidence>
<dbReference type="InterPro" id="IPR036388">
    <property type="entry name" value="WH-like_DNA-bd_sf"/>
</dbReference>
<accession>A0A1X7BQ72</accession>
<evidence type="ECO:0000256" key="1">
    <source>
        <dbReference type="ARBA" id="ARBA00009437"/>
    </source>
</evidence>
<dbReference type="SUPFAM" id="SSF46785">
    <property type="entry name" value="Winged helix' DNA-binding domain"/>
    <property type="match status" value="1"/>
</dbReference>
<comment type="similarity">
    <text evidence="1">Belongs to the LysR transcriptional regulatory family.</text>
</comment>
<keyword evidence="3" id="KW-0238">DNA-binding</keyword>
<dbReference type="PROSITE" id="PS50931">
    <property type="entry name" value="HTH_LYSR"/>
    <property type="match status" value="1"/>
</dbReference>
<dbReference type="Proteomes" id="UP000193224">
    <property type="component" value="Unassembled WGS sequence"/>
</dbReference>
<evidence type="ECO:0000256" key="3">
    <source>
        <dbReference type="ARBA" id="ARBA00023125"/>
    </source>
</evidence>
<keyword evidence="7" id="KW-1185">Reference proteome</keyword>
<dbReference type="InterPro" id="IPR036390">
    <property type="entry name" value="WH_DNA-bd_sf"/>
</dbReference>
<gene>
    <name evidence="6" type="primary">cynR_4</name>
    <name evidence="6" type="ORF">ROA7745_01586</name>
</gene>
<dbReference type="RefSeq" id="WP_085799722.1">
    <property type="nucleotide sequence ID" value="NZ_FWXB01000004.1"/>
</dbReference>
<dbReference type="SUPFAM" id="SSF53850">
    <property type="entry name" value="Periplasmic binding protein-like II"/>
    <property type="match status" value="1"/>
</dbReference>